<feature type="domain" description="FF" evidence="24">
    <location>
        <begin position="531"/>
        <end position="588"/>
    </location>
</feature>
<evidence type="ECO:0000256" key="1">
    <source>
        <dbReference type="ARBA" id="ARBA00004109"/>
    </source>
</evidence>
<proteinExistence type="inferred from homology"/>
<evidence type="ECO:0000256" key="18">
    <source>
        <dbReference type="ARBA" id="ARBA00078214"/>
    </source>
</evidence>
<keyword evidence="21" id="KW-0175">Coiled coil</keyword>
<dbReference type="PANTHER" id="PTHR11864:SF0">
    <property type="entry name" value="PRP40 PRE-MRNA PROCESSING FACTOR 40 HOMOLOG A (YEAST)"/>
    <property type="match status" value="1"/>
</dbReference>
<dbReference type="InterPro" id="IPR036020">
    <property type="entry name" value="WW_dom_sf"/>
</dbReference>
<feature type="domain" description="WW" evidence="23">
    <location>
        <begin position="86"/>
        <end position="114"/>
    </location>
</feature>
<keyword evidence="9" id="KW-0007">Acetylation</keyword>
<evidence type="ECO:0000256" key="2">
    <source>
        <dbReference type="ARBA" id="ARBA00004324"/>
    </source>
</evidence>
<evidence type="ECO:0000256" key="13">
    <source>
        <dbReference type="ARBA" id="ARBA00061317"/>
    </source>
</evidence>
<evidence type="ECO:0000256" key="16">
    <source>
        <dbReference type="ARBA" id="ARBA00072041"/>
    </source>
</evidence>
<evidence type="ECO:0000256" key="20">
    <source>
        <dbReference type="ARBA" id="ARBA00080815"/>
    </source>
</evidence>
<dbReference type="PROSITE" id="PS51676">
    <property type="entry name" value="FF"/>
    <property type="match status" value="6"/>
</dbReference>
<feature type="domain" description="FF" evidence="24">
    <location>
        <begin position="182"/>
        <end position="236"/>
    </location>
</feature>
<dbReference type="FunFam" id="1.10.10.440:FF:000002">
    <property type="entry name" value="pre-mRNA-processing factor 40 homolog A isoform X1"/>
    <property type="match status" value="1"/>
</dbReference>
<dbReference type="Gene3D" id="2.20.70.10">
    <property type="match status" value="2"/>
</dbReference>
<feature type="compositionally biased region" description="Basic residues" evidence="22">
    <location>
        <begin position="596"/>
        <end position="622"/>
    </location>
</feature>
<evidence type="ECO:0000256" key="4">
    <source>
        <dbReference type="ARBA" id="ARBA00022499"/>
    </source>
</evidence>
<dbReference type="Ensembl" id="ENSONIT00000051726.1">
    <property type="protein sequence ID" value="ENSONIP00000045140.1"/>
    <property type="gene ID" value="ENSONIG00000008986.2"/>
</dbReference>
<evidence type="ECO:0000256" key="17">
    <source>
        <dbReference type="ARBA" id="ARBA00075613"/>
    </source>
</evidence>
<evidence type="ECO:0000256" key="22">
    <source>
        <dbReference type="SAM" id="MobiDB-lite"/>
    </source>
</evidence>
<dbReference type="InterPro" id="IPR002713">
    <property type="entry name" value="FF_domain"/>
</dbReference>
<dbReference type="SMART" id="SM00456">
    <property type="entry name" value="WW"/>
    <property type="match status" value="2"/>
</dbReference>
<evidence type="ECO:0000256" key="11">
    <source>
        <dbReference type="ARBA" id="ARBA00023242"/>
    </source>
</evidence>
<evidence type="ECO:0000256" key="21">
    <source>
        <dbReference type="SAM" id="Coils"/>
    </source>
</evidence>
<evidence type="ECO:0000256" key="15">
    <source>
        <dbReference type="ARBA" id="ARBA00072039"/>
    </source>
</evidence>
<comment type="function">
    <text evidence="12">Binds to WASL/N-WASP and suppresses its translocation from the nucleus to the cytoplasm, thereby inhibiting its cytoplasmic function. Plays a role in the regulation of cell morphology and cytoskeletal organization. Required in the control of cell shape and migration. May play a role in cytokinesis. May be involved in pre-mRNA splicing.</text>
</comment>
<reference evidence="25" key="2">
    <citation type="submission" date="2025-09" db="UniProtKB">
        <authorList>
            <consortium name="Ensembl"/>
        </authorList>
    </citation>
    <scope>IDENTIFICATION</scope>
</reference>
<dbReference type="SMART" id="SM00441">
    <property type="entry name" value="FF"/>
    <property type="match status" value="4"/>
</dbReference>
<dbReference type="PROSITE" id="PS50020">
    <property type="entry name" value="WW_DOMAIN_2"/>
    <property type="match status" value="2"/>
</dbReference>
<evidence type="ECO:0000256" key="9">
    <source>
        <dbReference type="ARBA" id="ARBA00022990"/>
    </source>
</evidence>
<dbReference type="AlphaFoldDB" id="A0A669CAE0"/>
<feature type="coiled-coil region" evidence="21">
    <location>
        <begin position="367"/>
        <end position="399"/>
    </location>
</feature>
<evidence type="ECO:0000256" key="3">
    <source>
        <dbReference type="ARBA" id="ARBA00022481"/>
    </source>
</evidence>
<protein>
    <recommendedName>
        <fullName evidence="16">Pre-mRNA-processing factor 40 homolog A</fullName>
    </recommendedName>
    <alternativeName>
        <fullName evidence="18">Formin-binding protein 11</fullName>
    </alternativeName>
    <alternativeName>
        <fullName evidence="20">Formin-binding protein 3</fullName>
    </alternativeName>
    <alternativeName>
        <fullName evidence="17">Huntingtin yeast partner C</fullName>
    </alternativeName>
    <alternativeName>
        <fullName evidence="19">Huntingtin-interacting protein C</fullName>
    </alternativeName>
    <alternativeName>
        <fullName evidence="15">Pre-mRNA-processing factor 40 homolog B</fullName>
    </alternativeName>
</protein>
<dbReference type="Pfam" id="PF25432">
    <property type="entry name" value="FF_PRPF40A"/>
    <property type="match status" value="1"/>
</dbReference>
<feature type="domain" description="FF" evidence="24">
    <location>
        <begin position="249"/>
        <end position="303"/>
    </location>
</feature>
<feature type="compositionally biased region" description="Basic and acidic residues" evidence="22">
    <location>
        <begin position="38"/>
        <end position="48"/>
    </location>
</feature>
<dbReference type="GO" id="GO:0016363">
    <property type="term" value="C:nuclear matrix"/>
    <property type="evidence" value="ECO:0007669"/>
    <property type="project" value="UniProtKB-SubCell"/>
</dbReference>
<keyword evidence="4" id="KW-1017">Isopeptide bond</keyword>
<feature type="domain" description="FF" evidence="24">
    <location>
        <begin position="316"/>
        <end position="376"/>
    </location>
</feature>
<evidence type="ECO:0000256" key="12">
    <source>
        <dbReference type="ARBA" id="ARBA00057440"/>
    </source>
</evidence>
<dbReference type="GO" id="GO:0005685">
    <property type="term" value="C:U1 snRNP"/>
    <property type="evidence" value="ECO:0007669"/>
    <property type="project" value="TreeGrafter"/>
</dbReference>
<evidence type="ECO:0000256" key="6">
    <source>
        <dbReference type="ARBA" id="ARBA00022664"/>
    </source>
</evidence>
<dbReference type="InterPro" id="IPR036517">
    <property type="entry name" value="FF_domain_sf"/>
</dbReference>
<name>A0A669CAE0_ORENI</name>
<keyword evidence="6" id="KW-0507">mRNA processing</keyword>
<evidence type="ECO:0000259" key="23">
    <source>
        <dbReference type="PROSITE" id="PS50020"/>
    </source>
</evidence>
<feature type="compositionally biased region" description="Low complexity" evidence="22">
    <location>
        <begin position="20"/>
        <end position="35"/>
    </location>
</feature>
<evidence type="ECO:0000256" key="14">
    <source>
        <dbReference type="ARBA" id="ARBA00063790"/>
    </source>
</evidence>
<evidence type="ECO:0000313" key="25">
    <source>
        <dbReference type="Ensembl" id="ENSONIP00000045140.1"/>
    </source>
</evidence>
<evidence type="ECO:0000256" key="8">
    <source>
        <dbReference type="ARBA" id="ARBA00022843"/>
    </source>
</evidence>
<evidence type="ECO:0000256" key="19">
    <source>
        <dbReference type="ARBA" id="ARBA00080326"/>
    </source>
</evidence>
<feature type="compositionally biased region" description="Basic residues" evidence="22">
    <location>
        <begin position="644"/>
        <end position="660"/>
    </location>
</feature>
<dbReference type="GO" id="GO:0045292">
    <property type="term" value="P:mRNA cis splicing, via spliceosome"/>
    <property type="evidence" value="ECO:0007669"/>
    <property type="project" value="InterPro"/>
</dbReference>
<dbReference type="FunFam" id="1.10.10.440:FF:000003">
    <property type="entry name" value="Pre-mRNA processing factor 40 homolog A"/>
    <property type="match status" value="1"/>
</dbReference>
<feature type="domain" description="FF" evidence="24">
    <location>
        <begin position="396"/>
        <end position="456"/>
    </location>
</feature>
<dbReference type="Proteomes" id="UP000005207">
    <property type="component" value="Unplaced"/>
</dbReference>
<feature type="region of interest" description="Disordered" evidence="22">
    <location>
        <begin position="1"/>
        <end position="48"/>
    </location>
</feature>
<dbReference type="PROSITE" id="PS01159">
    <property type="entry name" value="WW_DOMAIN_1"/>
    <property type="match status" value="2"/>
</dbReference>
<feature type="domain" description="WW" evidence="23">
    <location>
        <begin position="46"/>
        <end position="73"/>
    </location>
</feature>
<keyword evidence="3" id="KW-0488">Methylation</keyword>
<evidence type="ECO:0000256" key="5">
    <source>
        <dbReference type="ARBA" id="ARBA00022553"/>
    </source>
</evidence>
<keyword evidence="11" id="KW-0539">Nucleus</keyword>
<feature type="coiled-coil region" evidence="21">
    <location>
        <begin position="510"/>
        <end position="542"/>
    </location>
</feature>
<dbReference type="Pfam" id="PF01846">
    <property type="entry name" value="FF"/>
    <property type="match status" value="3"/>
</dbReference>
<dbReference type="FunFam" id="1.10.10.440:FF:000011">
    <property type="entry name" value="pre-mRNA-processing factor 40 homolog A isoform X1"/>
    <property type="match status" value="1"/>
</dbReference>
<dbReference type="FunFam" id="1.10.10.440:FF:000009">
    <property type="entry name" value="pre-mRNA-processing factor 40 homolog A isoform X1"/>
    <property type="match status" value="1"/>
</dbReference>
<keyword evidence="26" id="KW-1185">Reference proteome</keyword>
<dbReference type="SUPFAM" id="SSF51045">
    <property type="entry name" value="WW domain"/>
    <property type="match status" value="2"/>
</dbReference>
<evidence type="ECO:0000256" key="10">
    <source>
        <dbReference type="ARBA" id="ARBA00023187"/>
    </source>
</evidence>
<accession>A0A669CAE0</accession>
<dbReference type="Pfam" id="PF00397">
    <property type="entry name" value="WW"/>
    <property type="match status" value="2"/>
</dbReference>
<keyword evidence="10" id="KW-0508">mRNA splicing</keyword>
<organism evidence="25 26">
    <name type="scientific">Oreochromis niloticus</name>
    <name type="common">Nile tilapia</name>
    <name type="synonym">Tilapia nilotica</name>
    <dbReference type="NCBI Taxonomy" id="8128"/>
    <lineage>
        <taxon>Eukaryota</taxon>
        <taxon>Metazoa</taxon>
        <taxon>Chordata</taxon>
        <taxon>Craniata</taxon>
        <taxon>Vertebrata</taxon>
        <taxon>Euteleostomi</taxon>
        <taxon>Actinopterygii</taxon>
        <taxon>Neopterygii</taxon>
        <taxon>Teleostei</taxon>
        <taxon>Neoteleostei</taxon>
        <taxon>Acanthomorphata</taxon>
        <taxon>Ovalentaria</taxon>
        <taxon>Cichlomorphae</taxon>
        <taxon>Cichliformes</taxon>
        <taxon>Cichlidae</taxon>
        <taxon>African cichlids</taxon>
        <taxon>Pseudocrenilabrinae</taxon>
        <taxon>Oreochromini</taxon>
        <taxon>Oreochromis</taxon>
    </lineage>
</organism>
<sequence length="689" mass="81417">MPPRIPAAAVQPTGPPGVDSTAAAPGTSSTTNGSPQEEQPKKKSVWTEHKSLDGKTYYYNTETKQSTWEKPDELKSPAEQMLSKCPWKEYKSDTGKPYYYNSQTKESRWTKPKELEDLEGKERYLIISKLLYESSFLMHLLLQRTRRDKCSVSIIIFFALSVEVVKEERPELQKKTYKWNTKEEAKQAFKELLKEKGVSSNSSWEQAMKLIINDPRYSALPKLSEKKQAFNAYKVQTEKEEKEEARIKYKESKETFQRFLENHEKMTSTTRYKKAEQMFGELEVWSCVPERDRLEIYEDVLFYLAKKEKEQAKQLRKRNWEALKNILDNMANVTYRTTWSEAQQYLLDNPTFAEDEELQNMDKEDALICFEEHIRALEKEEEEEKQKTLLRERRRQRKNREAFQKFLDELHDHGQLHSMSAWMEMYPTLSSDIRFANMLGQPGSTPLDLFKFYVEDLKARYHDEKRIIKDILKDKGFLVEVNTSFDDFGSVISSDKRATTLDAGNIKLAFNSLLEKAEAREREREKEEARKMKRKEAAFKNMLKQATPPLEPETTWEGVRERFLKEPAFEDVTLESERKRIFKDFMHVLEHECQHHHSRTKKHSKKSKKHHRKRSRSRSVRRGKSATLCVFIDMFYLKPERSYKKSKKHKKKGKKRRHKSGGWDTSGSELSEGELEKRRRNLLEQLDAP</sequence>
<dbReference type="CDD" id="cd00201">
    <property type="entry name" value="WW"/>
    <property type="match status" value="2"/>
</dbReference>
<feature type="region of interest" description="Disordered" evidence="22">
    <location>
        <begin position="642"/>
        <end position="689"/>
    </location>
</feature>
<dbReference type="GO" id="GO:0016607">
    <property type="term" value="C:nuclear speck"/>
    <property type="evidence" value="ECO:0007669"/>
    <property type="project" value="UniProtKB-SubCell"/>
</dbReference>
<dbReference type="GeneTree" id="ENSGT00930000150980"/>
<dbReference type="PANTHER" id="PTHR11864">
    <property type="entry name" value="PRE-MRNA-PROCESSING PROTEIN PRP40"/>
    <property type="match status" value="1"/>
</dbReference>
<comment type="subcellular location">
    <subcellularLocation>
        <location evidence="1">Nucleus matrix</location>
    </subcellularLocation>
    <subcellularLocation>
        <location evidence="2">Nucleus speckle</location>
    </subcellularLocation>
</comment>
<evidence type="ECO:0000256" key="7">
    <source>
        <dbReference type="ARBA" id="ARBA00022737"/>
    </source>
</evidence>
<dbReference type="InterPro" id="IPR001202">
    <property type="entry name" value="WW_dom"/>
</dbReference>
<comment type="similarity">
    <text evidence="13">Belongs to the PRPF40 family.</text>
</comment>
<dbReference type="GO" id="GO:0003723">
    <property type="term" value="F:RNA binding"/>
    <property type="evidence" value="ECO:0007669"/>
    <property type="project" value="TreeGrafter"/>
</dbReference>
<dbReference type="FunFam" id="2.20.70.10:FF:000102">
    <property type="entry name" value="Pre-mRNA-processing factor 40 homolog B"/>
    <property type="match status" value="1"/>
</dbReference>
<dbReference type="FunFam" id="1.10.10.440:FF:000015">
    <property type="entry name" value="pre-mRNA-processing factor 40 homolog B isoform X2"/>
    <property type="match status" value="1"/>
</dbReference>
<feature type="domain" description="FF" evidence="24">
    <location>
        <begin position="461"/>
        <end position="516"/>
    </location>
</feature>
<evidence type="ECO:0000259" key="24">
    <source>
        <dbReference type="PROSITE" id="PS51676"/>
    </source>
</evidence>
<comment type="subunit">
    <text evidence="14">Interacts with the N-terminus of HD.</text>
</comment>
<dbReference type="InterPro" id="IPR039726">
    <property type="entry name" value="Prp40-like"/>
</dbReference>
<reference evidence="25" key="1">
    <citation type="submission" date="2025-08" db="UniProtKB">
        <authorList>
            <consortium name="Ensembl"/>
        </authorList>
    </citation>
    <scope>IDENTIFICATION</scope>
</reference>
<dbReference type="GO" id="GO:0071004">
    <property type="term" value="C:U2-type prespliceosome"/>
    <property type="evidence" value="ECO:0007669"/>
    <property type="project" value="TreeGrafter"/>
</dbReference>
<evidence type="ECO:0000313" key="26">
    <source>
        <dbReference type="Proteomes" id="UP000005207"/>
    </source>
</evidence>
<dbReference type="SUPFAM" id="SSF81698">
    <property type="entry name" value="FF domain"/>
    <property type="match status" value="5"/>
</dbReference>
<keyword evidence="5" id="KW-0597">Phosphoprotein</keyword>
<keyword evidence="7" id="KW-0677">Repeat</keyword>
<gene>
    <name evidence="25" type="primary">PRPF40A</name>
    <name evidence="25" type="synonym">prpf40a</name>
</gene>
<dbReference type="Gene3D" id="1.10.10.440">
    <property type="entry name" value="FF domain"/>
    <property type="match status" value="5"/>
</dbReference>
<feature type="region of interest" description="Disordered" evidence="22">
    <location>
        <begin position="592"/>
        <end position="622"/>
    </location>
</feature>
<keyword evidence="8" id="KW-0832">Ubl conjugation</keyword>